<reference evidence="1 2" key="1">
    <citation type="submission" date="2019-03" db="EMBL/GenBank/DDBJ databases">
        <title>Draft genome sequences of novel Actinobacteria.</title>
        <authorList>
            <person name="Sahin N."/>
            <person name="Ay H."/>
            <person name="Saygin H."/>
        </authorList>
    </citation>
    <scope>NUCLEOTIDE SEQUENCE [LARGE SCALE GENOMIC DNA]</scope>
    <source>
        <strain evidence="1 2">KC712</strain>
    </source>
</reference>
<comment type="caution">
    <text evidence="1">The sequence shown here is derived from an EMBL/GenBank/DDBJ whole genome shotgun (WGS) entry which is preliminary data.</text>
</comment>
<dbReference type="RefSeq" id="WP_220448467.1">
    <property type="nucleotide sequence ID" value="NZ_SMKP01000473.1"/>
</dbReference>
<name>A0A4R4V1S5_9ACTN</name>
<evidence type="ECO:0000313" key="2">
    <source>
        <dbReference type="Proteomes" id="UP000294543"/>
    </source>
</evidence>
<gene>
    <name evidence="1" type="ORF">E1294_52225</name>
</gene>
<proteinExistence type="predicted"/>
<dbReference type="Proteomes" id="UP000294543">
    <property type="component" value="Unassembled WGS sequence"/>
</dbReference>
<protein>
    <recommendedName>
        <fullName evidence="3">TetR family transcriptional regulator</fullName>
    </recommendedName>
</protein>
<organism evidence="1 2">
    <name type="scientific">Nonomuraea diastatica</name>
    <dbReference type="NCBI Taxonomy" id="1848329"/>
    <lineage>
        <taxon>Bacteria</taxon>
        <taxon>Bacillati</taxon>
        <taxon>Actinomycetota</taxon>
        <taxon>Actinomycetes</taxon>
        <taxon>Streptosporangiales</taxon>
        <taxon>Streptosporangiaceae</taxon>
        <taxon>Nonomuraea</taxon>
    </lineage>
</organism>
<keyword evidence="2" id="KW-1185">Reference proteome</keyword>
<sequence>AGVRISDDEYTLLYGPVLARLFLDRGPVTDAFIDAVVSQWLTTLQRAGAPQPNDGGGPTGI</sequence>
<dbReference type="AlphaFoldDB" id="A0A4R4V1S5"/>
<dbReference type="EMBL" id="SMKP01000473">
    <property type="protein sequence ID" value="TDC98977.1"/>
    <property type="molecule type" value="Genomic_DNA"/>
</dbReference>
<feature type="non-terminal residue" evidence="1">
    <location>
        <position position="1"/>
    </location>
</feature>
<accession>A0A4R4V1S5</accession>
<dbReference type="Gene3D" id="1.10.357.10">
    <property type="entry name" value="Tetracycline Repressor, domain 2"/>
    <property type="match status" value="1"/>
</dbReference>
<evidence type="ECO:0008006" key="3">
    <source>
        <dbReference type="Google" id="ProtNLM"/>
    </source>
</evidence>
<evidence type="ECO:0000313" key="1">
    <source>
        <dbReference type="EMBL" id="TDC98977.1"/>
    </source>
</evidence>